<reference evidence="1 2" key="1">
    <citation type="submission" date="2021-06" db="EMBL/GenBank/DDBJ databases">
        <title>Caerostris extrusa draft genome.</title>
        <authorList>
            <person name="Kono N."/>
            <person name="Arakawa K."/>
        </authorList>
    </citation>
    <scope>NUCLEOTIDE SEQUENCE [LARGE SCALE GENOMIC DNA]</scope>
</reference>
<evidence type="ECO:0000313" key="1">
    <source>
        <dbReference type="EMBL" id="GIX75841.1"/>
    </source>
</evidence>
<dbReference type="AlphaFoldDB" id="A0AAV4MTN9"/>
<protein>
    <submittedName>
        <fullName evidence="1">Uncharacterized protein</fullName>
    </submittedName>
</protein>
<name>A0AAV4MTN9_CAEEX</name>
<gene>
    <name evidence="1" type="ORF">CEXT_452771</name>
</gene>
<dbReference type="EMBL" id="BPLR01002627">
    <property type="protein sequence ID" value="GIX75841.1"/>
    <property type="molecule type" value="Genomic_DNA"/>
</dbReference>
<sequence length="125" mass="14106">MANMDKISTKIDGDRRAMTCEIDQALTLSVSGVLEILGSIFKDTIQQNHPLCKHPSYQVQVSLQYKLTLQFTHVCTPCGQSTSSQTRQLVQPVYAIPKSLSHQFVVTRNTTLYLNMYPAHVDMFN</sequence>
<keyword evidence="2" id="KW-1185">Reference proteome</keyword>
<organism evidence="1 2">
    <name type="scientific">Caerostris extrusa</name>
    <name type="common">Bark spider</name>
    <name type="synonym">Caerostris bankana</name>
    <dbReference type="NCBI Taxonomy" id="172846"/>
    <lineage>
        <taxon>Eukaryota</taxon>
        <taxon>Metazoa</taxon>
        <taxon>Ecdysozoa</taxon>
        <taxon>Arthropoda</taxon>
        <taxon>Chelicerata</taxon>
        <taxon>Arachnida</taxon>
        <taxon>Araneae</taxon>
        <taxon>Araneomorphae</taxon>
        <taxon>Entelegynae</taxon>
        <taxon>Araneoidea</taxon>
        <taxon>Araneidae</taxon>
        <taxon>Caerostris</taxon>
    </lineage>
</organism>
<evidence type="ECO:0000313" key="2">
    <source>
        <dbReference type="Proteomes" id="UP001054945"/>
    </source>
</evidence>
<dbReference type="Proteomes" id="UP001054945">
    <property type="component" value="Unassembled WGS sequence"/>
</dbReference>
<comment type="caution">
    <text evidence="1">The sequence shown here is derived from an EMBL/GenBank/DDBJ whole genome shotgun (WGS) entry which is preliminary data.</text>
</comment>
<accession>A0AAV4MTN9</accession>
<proteinExistence type="predicted"/>